<dbReference type="Gene3D" id="3.20.20.100">
    <property type="entry name" value="NADP-dependent oxidoreductase domain"/>
    <property type="match status" value="1"/>
</dbReference>
<proteinExistence type="predicted"/>
<name>G7QE70_9BACT</name>
<dbReference type="InterPro" id="IPR023210">
    <property type="entry name" value="NADP_OxRdtase_dom"/>
</dbReference>
<dbReference type="PANTHER" id="PTHR43312">
    <property type="entry name" value="D-THREO-ALDOSE 1-DEHYDROGENASE"/>
    <property type="match status" value="1"/>
</dbReference>
<dbReference type="CDD" id="cd19097">
    <property type="entry name" value="AKR_unchar"/>
    <property type="match status" value="1"/>
</dbReference>
<dbReference type="Pfam" id="PF00248">
    <property type="entry name" value="Aldo_ket_red"/>
    <property type="match status" value="1"/>
</dbReference>
<sequence>MTAASRLILGTAQLGMPYGVMNTTGRPDPALALEIVRTALAWGIRTFDTAPGYGGAEETLGQALARSAGGEAARVVTKLPPGLDYRDAGAVRGAVQASAGRLGRTGFDLLLHEEGALDCWSEGLGDTLAQLAASGLVGRLGVSVYAPARALQALGLAGISLVQLPSNLLDARFERAGVFEAARRAGKELHVRSVFLQGLLCCDDPALLPPRLDQARTYVRTAAGVAREAGLGLRELALGYALDAYAGAGLLLGAELPAQIAANAAFAAAPRVRPAPASLRARLPGAPQSVTNPSLWPADR</sequence>
<evidence type="ECO:0000259" key="2">
    <source>
        <dbReference type="Pfam" id="PF00248"/>
    </source>
</evidence>
<organism evidence="3 4">
    <name type="scientific">Solidesulfovibrio carbinoliphilus subsp. oakridgensis</name>
    <dbReference type="NCBI Taxonomy" id="694327"/>
    <lineage>
        <taxon>Bacteria</taxon>
        <taxon>Pseudomonadati</taxon>
        <taxon>Thermodesulfobacteriota</taxon>
        <taxon>Desulfovibrionia</taxon>
        <taxon>Desulfovibrionales</taxon>
        <taxon>Desulfovibrionaceae</taxon>
        <taxon>Solidesulfovibrio</taxon>
    </lineage>
</organism>
<dbReference type="eggNOG" id="COG0667">
    <property type="taxonomic scope" value="Bacteria"/>
</dbReference>
<dbReference type="RefSeq" id="WP_009182996.1">
    <property type="nucleotide sequence ID" value="NZ_CM001369.1"/>
</dbReference>
<dbReference type="Proteomes" id="UP000004662">
    <property type="component" value="Plasmid pFW10101"/>
</dbReference>
<geneLocation type="plasmid" evidence="3 4">
    <name>pFW10101</name>
</geneLocation>
<feature type="region of interest" description="Disordered" evidence="1">
    <location>
        <begin position="280"/>
        <end position="300"/>
    </location>
</feature>
<feature type="domain" description="NADP-dependent oxidoreductase" evidence="2">
    <location>
        <begin position="6"/>
        <end position="267"/>
    </location>
</feature>
<protein>
    <submittedName>
        <fullName evidence="3">NADP-dependent oxidoreductase domain protein</fullName>
    </submittedName>
</protein>
<keyword evidence="3" id="KW-0614">Plasmid</keyword>
<evidence type="ECO:0000313" key="4">
    <source>
        <dbReference type="Proteomes" id="UP000004662"/>
    </source>
</evidence>
<dbReference type="InterPro" id="IPR036812">
    <property type="entry name" value="NAD(P)_OxRdtase_dom_sf"/>
</dbReference>
<dbReference type="EMBL" id="CM001369">
    <property type="protein sequence ID" value="EHJ45964.1"/>
    <property type="molecule type" value="Genomic_DNA"/>
</dbReference>
<accession>G7QE70</accession>
<dbReference type="AlphaFoldDB" id="G7QE70"/>
<dbReference type="SUPFAM" id="SSF51430">
    <property type="entry name" value="NAD(P)-linked oxidoreductase"/>
    <property type="match status" value="1"/>
</dbReference>
<reference evidence="4" key="1">
    <citation type="journal article" date="2015" name="Genome Announc.">
        <title>High-Quality Draft Genome Sequence of Desulfovibrio carbinoliphilus FW-101-2B, an Organic Acid-Oxidizing Sulfate-Reducing Bacterium Isolated from Uranium(VI)-Contaminated Groundwater.</title>
        <authorList>
            <person name="Ramsay B.D."/>
            <person name="Hwang C."/>
            <person name="Woo H.L."/>
            <person name="Carroll S.L."/>
            <person name="Lucas S."/>
            <person name="Han J."/>
            <person name="Lapidus A.L."/>
            <person name="Cheng J.F."/>
            <person name="Goodwin L.A."/>
            <person name="Pitluck S."/>
            <person name="Peters L."/>
            <person name="Chertkov O."/>
            <person name="Held B."/>
            <person name="Detter J.C."/>
            <person name="Han C.S."/>
            <person name="Tapia R."/>
            <person name="Land M.L."/>
            <person name="Hauser L.J."/>
            <person name="Kyrpides N.C."/>
            <person name="Ivanova N.N."/>
            <person name="Mikhailova N."/>
            <person name="Pagani I."/>
            <person name="Woyke T."/>
            <person name="Arkin A.P."/>
            <person name="Dehal P."/>
            <person name="Chivian D."/>
            <person name="Criddle C.S."/>
            <person name="Wu W."/>
            <person name="Chakraborty R."/>
            <person name="Hazen T.C."/>
            <person name="Fields M.W."/>
        </authorList>
    </citation>
    <scope>NUCLEOTIDE SEQUENCE [LARGE SCALE GENOMIC DNA]</scope>
    <source>
        <strain evidence="4">FW-101-2B</strain>
    </source>
</reference>
<dbReference type="InterPro" id="IPR053135">
    <property type="entry name" value="AKR2_Oxidoreductase"/>
</dbReference>
<evidence type="ECO:0000313" key="3">
    <source>
        <dbReference type="EMBL" id="EHJ45964.1"/>
    </source>
</evidence>
<evidence type="ECO:0000256" key="1">
    <source>
        <dbReference type="SAM" id="MobiDB-lite"/>
    </source>
</evidence>
<gene>
    <name evidence="3" type="ORF">DFW101_3680</name>
</gene>
<dbReference type="PANTHER" id="PTHR43312:SF1">
    <property type="entry name" value="NADP-DEPENDENT OXIDOREDUCTASE DOMAIN-CONTAINING PROTEIN"/>
    <property type="match status" value="1"/>
</dbReference>
<dbReference type="HOGENOM" id="CLU_023205_11_0_7"/>
<keyword evidence="4" id="KW-1185">Reference proteome</keyword>
<dbReference type="OrthoDB" id="9783572at2"/>